<dbReference type="AlphaFoldDB" id="G0TWR2"/>
<accession>G0TWR2</accession>
<organism evidence="2">
    <name type="scientific">Trypanosoma vivax (strain Y486)</name>
    <dbReference type="NCBI Taxonomy" id="1055687"/>
    <lineage>
        <taxon>Eukaryota</taxon>
        <taxon>Discoba</taxon>
        <taxon>Euglenozoa</taxon>
        <taxon>Kinetoplastea</taxon>
        <taxon>Metakinetoplastina</taxon>
        <taxon>Trypanosomatida</taxon>
        <taxon>Trypanosomatidae</taxon>
        <taxon>Trypanosoma</taxon>
        <taxon>Duttonella</taxon>
    </lineage>
</organism>
<keyword evidence="1" id="KW-0472">Membrane</keyword>
<gene>
    <name evidence="2" type="ORF">TVY486_0601910</name>
</gene>
<reference evidence="2" key="1">
    <citation type="journal article" date="2012" name="Proc. Natl. Acad. Sci. U.S.A.">
        <title>Antigenic diversity is generated by distinct evolutionary mechanisms in African trypanosome species.</title>
        <authorList>
            <person name="Jackson A.P."/>
            <person name="Berry A."/>
            <person name="Aslett M."/>
            <person name="Allison H.C."/>
            <person name="Burton P."/>
            <person name="Vavrova-Anderson J."/>
            <person name="Brown R."/>
            <person name="Browne H."/>
            <person name="Corton N."/>
            <person name="Hauser H."/>
            <person name="Gamble J."/>
            <person name="Gilderthorp R."/>
            <person name="Marcello L."/>
            <person name="McQuillan J."/>
            <person name="Otto T.D."/>
            <person name="Quail M.A."/>
            <person name="Sanders M.J."/>
            <person name="van Tonder A."/>
            <person name="Ginger M.L."/>
            <person name="Field M.C."/>
            <person name="Barry J.D."/>
            <person name="Hertz-Fowler C."/>
            <person name="Berriman M."/>
        </authorList>
    </citation>
    <scope>NUCLEOTIDE SEQUENCE</scope>
    <source>
        <strain evidence="2">Y486</strain>
    </source>
</reference>
<sequence length="140" mass="14978">MVRSCPTCARATSAKVRLTMVGATSVLTNAPPYLSLLLYLGSTLLNCLPHNLHLHLVAGWLFNFLLLGGVLPRHCRRALCSFFMFALPLLLCCSVSCSTRHVLFLLLLLLNTHSARAGLAKVYALALAVASASPSCAALV</sequence>
<dbReference type="VEuPathDB" id="TriTrypDB:TvY486_0601910"/>
<feature type="transmembrane region" description="Helical" evidence="1">
    <location>
        <begin position="83"/>
        <end position="110"/>
    </location>
</feature>
<evidence type="ECO:0000313" key="2">
    <source>
        <dbReference type="EMBL" id="CCC48400.1"/>
    </source>
</evidence>
<proteinExistence type="predicted"/>
<name>G0TWR2_TRYVY</name>
<dbReference type="EMBL" id="HE573022">
    <property type="protein sequence ID" value="CCC48400.1"/>
    <property type="molecule type" value="Genomic_DNA"/>
</dbReference>
<evidence type="ECO:0000256" key="1">
    <source>
        <dbReference type="SAM" id="Phobius"/>
    </source>
</evidence>
<feature type="transmembrane region" description="Helical" evidence="1">
    <location>
        <begin position="52"/>
        <end position="71"/>
    </location>
</feature>
<keyword evidence="1" id="KW-1133">Transmembrane helix</keyword>
<keyword evidence="1" id="KW-0812">Transmembrane</keyword>
<feature type="transmembrane region" description="Helical" evidence="1">
    <location>
        <begin position="20"/>
        <end position="40"/>
    </location>
</feature>
<protein>
    <submittedName>
        <fullName evidence="2">Uncharacterized protein</fullName>
    </submittedName>
</protein>